<dbReference type="EMBL" id="JAVDYJ010000001">
    <property type="protein sequence ID" value="MDR7348431.1"/>
    <property type="molecule type" value="Genomic_DNA"/>
</dbReference>
<dbReference type="Proteomes" id="UP001183794">
    <property type="component" value="Unassembled WGS sequence"/>
</dbReference>
<comment type="caution">
    <text evidence="1">The sequence shown here is derived from an EMBL/GenBank/DDBJ whole genome shotgun (WGS) entry which is preliminary data.</text>
</comment>
<accession>A0ABU2B4W3</accession>
<evidence type="ECO:0000313" key="2">
    <source>
        <dbReference type="Proteomes" id="UP001183794"/>
    </source>
</evidence>
<proteinExistence type="predicted"/>
<sequence length="59" mass="6450">MSMITCSSHLNTLWHNFGQVSSQLVETGEVSSFSAENSHNIAGNAEHASVMLRESRTVE</sequence>
<evidence type="ECO:0000313" key="1">
    <source>
        <dbReference type="EMBL" id="MDR7348431.1"/>
    </source>
</evidence>
<reference evidence="1 2" key="1">
    <citation type="submission" date="2023-07" db="EMBL/GenBank/DDBJ databases">
        <title>Sequencing the genomes of 1000 actinobacteria strains.</title>
        <authorList>
            <person name="Klenk H.-P."/>
        </authorList>
    </citation>
    <scope>NUCLEOTIDE SEQUENCE [LARGE SCALE GENOMIC DNA]</scope>
    <source>
        <strain evidence="1 2">DSM 22966</strain>
    </source>
</reference>
<name>A0ABU2B4W3_9MICC</name>
<gene>
    <name evidence="1" type="ORF">J2S62_002688</name>
</gene>
<protein>
    <submittedName>
        <fullName evidence="1">Uncharacterized protein</fullName>
    </submittedName>
</protein>
<keyword evidence="2" id="KW-1185">Reference proteome</keyword>
<organism evidence="1 2">
    <name type="scientific">Enteractinococcus fodinae</name>
    <dbReference type="NCBI Taxonomy" id="684663"/>
    <lineage>
        <taxon>Bacteria</taxon>
        <taxon>Bacillati</taxon>
        <taxon>Actinomycetota</taxon>
        <taxon>Actinomycetes</taxon>
        <taxon>Micrococcales</taxon>
        <taxon>Micrococcaceae</taxon>
    </lineage>
</organism>